<feature type="region of interest" description="Disordered" evidence="1">
    <location>
        <begin position="918"/>
        <end position="938"/>
    </location>
</feature>
<feature type="compositionally biased region" description="Polar residues" evidence="1">
    <location>
        <begin position="758"/>
        <end position="768"/>
    </location>
</feature>
<dbReference type="GO" id="GO:0006351">
    <property type="term" value="P:DNA-templated transcription"/>
    <property type="evidence" value="ECO:0007669"/>
    <property type="project" value="InterPro"/>
</dbReference>
<dbReference type="InterPro" id="IPR022709">
    <property type="entry name" value="SCAI"/>
</dbReference>
<dbReference type="PROSITE" id="PS50132">
    <property type="entry name" value="RGS"/>
    <property type="match status" value="1"/>
</dbReference>
<feature type="domain" description="RGS" evidence="2">
    <location>
        <begin position="139"/>
        <end position="199"/>
    </location>
</feature>
<dbReference type="PANTHER" id="PTHR21243">
    <property type="entry name" value="PROTEIN SCAI"/>
    <property type="match status" value="1"/>
</dbReference>
<feature type="compositionally biased region" description="Basic and acidic residues" evidence="1">
    <location>
        <begin position="318"/>
        <end position="335"/>
    </location>
</feature>
<dbReference type="STRING" id="61395.A0A1Y1W115"/>
<name>A0A1Y1W115_9FUNG</name>
<feature type="region of interest" description="Disordered" evidence="1">
    <location>
        <begin position="1"/>
        <end position="64"/>
    </location>
</feature>
<evidence type="ECO:0000259" key="2">
    <source>
        <dbReference type="PROSITE" id="PS50132"/>
    </source>
</evidence>
<evidence type="ECO:0000313" key="4">
    <source>
        <dbReference type="Proteomes" id="UP000193922"/>
    </source>
</evidence>
<proteinExistence type="predicted"/>
<feature type="region of interest" description="Disordered" evidence="1">
    <location>
        <begin position="681"/>
        <end position="789"/>
    </location>
</feature>
<feature type="compositionally biased region" description="Basic and acidic residues" evidence="1">
    <location>
        <begin position="733"/>
        <end position="751"/>
    </location>
</feature>
<dbReference type="Proteomes" id="UP000193922">
    <property type="component" value="Unassembled WGS sequence"/>
</dbReference>
<feature type="compositionally biased region" description="Low complexity" evidence="1">
    <location>
        <begin position="709"/>
        <end position="727"/>
    </location>
</feature>
<dbReference type="EMBL" id="MCFD01000013">
    <property type="protein sequence ID" value="ORX67223.1"/>
    <property type="molecule type" value="Genomic_DNA"/>
</dbReference>
<dbReference type="GeneID" id="63807229"/>
<protein>
    <recommendedName>
        <fullName evidence="2">RGS domain-containing protein</fullName>
    </recommendedName>
</protein>
<dbReference type="InterPro" id="IPR016137">
    <property type="entry name" value="RGS"/>
</dbReference>
<feature type="compositionally biased region" description="Basic and acidic residues" evidence="1">
    <location>
        <begin position="378"/>
        <end position="397"/>
    </location>
</feature>
<feature type="region of interest" description="Disordered" evidence="1">
    <location>
        <begin position="363"/>
        <end position="397"/>
    </location>
</feature>
<comment type="caution">
    <text evidence="3">The sequence shown here is derived from an EMBL/GenBank/DDBJ whole genome shotgun (WGS) entry which is preliminary data.</text>
</comment>
<dbReference type="GO" id="GO:0003714">
    <property type="term" value="F:transcription corepressor activity"/>
    <property type="evidence" value="ECO:0007669"/>
    <property type="project" value="InterPro"/>
</dbReference>
<organism evidence="3 4">
    <name type="scientific">Linderina pennispora</name>
    <dbReference type="NCBI Taxonomy" id="61395"/>
    <lineage>
        <taxon>Eukaryota</taxon>
        <taxon>Fungi</taxon>
        <taxon>Fungi incertae sedis</taxon>
        <taxon>Zoopagomycota</taxon>
        <taxon>Kickxellomycotina</taxon>
        <taxon>Kickxellomycetes</taxon>
        <taxon>Kickxellales</taxon>
        <taxon>Kickxellaceae</taxon>
        <taxon>Linderina</taxon>
    </lineage>
</organism>
<accession>A0A1Y1W115</accession>
<evidence type="ECO:0000313" key="3">
    <source>
        <dbReference type="EMBL" id="ORX67223.1"/>
    </source>
</evidence>
<dbReference type="Pfam" id="PF12070">
    <property type="entry name" value="SCAI"/>
    <property type="match status" value="2"/>
</dbReference>
<feature type="region of interest" description="Disordered" evidence="1">
    <location>
        <begin position="318"/>
        <end position="341"/>
    </location>
</feature>
<evidence type="ECO:0000256" key="1">
    <source>
        <dbReference type="SAM" id="MobiDB-lite"/>
    </source>
</evidence>
<gene>
    <name evidence="3" type="ORF">DL89DRAFT_294988</name>
</gene>
<dbReference type="AlphaFoldDB" id="A0A1Y1W115"/>
<dbReference type="RefSeq" id="XP_040741145.1">
    <property type="nucleotide sequence ID" value="XM_040890581.1"/>
</dbReference>
<reference evidence="3 4" key="1">
    <citation type="submission" date="2016-07" db="EMBL/GenBank/DDBJ databases">
        <title>Pervasive Adenine N6-methylation of Active Genes in Fungi.</title>
        <authorList>
            <consortium name="DOE Joint Genome Institute"/>
            <person name="Mondo S.J."/>
            <person name="Dannebaum R.O."/>
            <person name="Kuo R.C."/>
            <person name="Labutti K."/>
            <person name="Haridas S."/>
            <person name="Kuo A."/>
            <person name="Salamov A."/>
            <person name="Ahrendt S.R."/>
            <person name="Lipzen A."/>
            <person name="Sullivan W."/>
            <person name="Andreopoulos W.B."/>
            <person name="Clum A."/>
            <person name="Lindquist E."/>
            <person name="Daum C."/>
            <person name="Ramamoorthy G.K."/>
            <person name="Gryganskyi A."/>
            <person name="Culley D."/>
            <person name="Magnuson J.K."/>
            <person name="James T.Y."/>
            <person name="O'Malley M.A."/>
            <person name="Stajich J.E."/>
            <person name="Spatafora J.W."/>
            <person name="Visel A."/>
            <person name="Grigoriev I.V."/>
        </authorList>
    </citation>
    <scope>NUCLEOTIDE SEQUENCE [LARGE SCALE GENOMIC DNA]</scope>
    <source>
        <strain evidence="3 4">ATCC 12442</strain>
    </source>
</reference>
<dbReference type="OrthoDB" id="525027at2759"/>
<keyword evidence="4" id="KW-1185">Reference proteome</keyword>
<sequence>MATEPDTVPETSETKAPVEPIAEPETTPGGITPVENAPAEKAPPGAETEPTQPAKKEDSEITEEEAKEIVEEFEYLLEKSQQLFAGLRDLPEIGSKFWQPHFQRTFDVYTRLWKFQGQHRLLLEKPEHYGLKRWEVGEIASKIGQLYYRYYLRTSETNYLQEAFAFYDAIRERNYFKDERETKNSALMIKKLRYYARFIVVCLHMNYTSTMMQLLEEVRDLIDVYSMTFNPVDKLEWSLVVKEMALFMQAVCSPVPSDPSGVPLPVNYRLVARRRPRLDKDTPRFRLQQAIIVGNKPTQIKFSELTLDMHYMLQVLEREPTNNKDSSKETNRAADDSGTSVINTASLVSEGAQIAEGDMGALADANRNSSSNADPADDPVKTDKHDDEKEVEREKTARRMNPHKYLLYLPNFSQIQVYLANAFREIGDQGLEACKYGFTGGIHTTQRQSPEGTKDRDIERLINTVHPVDLLPYTRKPFFLVVESECSHAYKGMPNLFSQSLLCLLSPTEYPTASSRGGLYTFFPALSAARLLWHLAALVELFSELEDLAFELLNTYVVDQGMRKFLSDDYLRQLMIRHVICCAMLQLHHDFTQPQHHPTSEPPFASEIMEAPVLVRKVRDIVEFCSVEQFYRMEDRPASPVAEPAHTVDEVPVDPADIAEAHYEMEVGLDRHNRRTEDLEDGEVVDLARQLTPPPPARLPRLHMRAPVERSSSPESGDTSDSTETSRQPLRRATAEHVGHGHAQQHEDVNRKLAAVPSSRQSSRNQAESSRKRHRTTTQARRSHSSESQFSLEVSILTDGTAVPHQQKCPICCKILTGNSTDVNNHVDRCLAAQDPDQDSGPTVEYEWAGETRRLVLGFSTAAEVDDVDVDIDADDETNYGPAQYTNRDLDFEEVPAAGARRTSLGPQFEFNAPAIEAEPAGTPSDGGPSSPHPALSFNSGASQLIIDALKERIRQQDRLIQATPKCFVCLEAPAGAAH</sequence>